<feature type="transmembrane region" description="Helical" evidence="1">
    <location>
        <begin position="108"/>
        <end position="128"/>
    </location>
</feature>
<keyword evidence="1" id="KW-1133">Transmembrane helix</keyword>
<dbReference type="RefSeq" id="WP_146848085.1">
    <property type="nucleotide sequence ID" value="NZ_VORT01000003.1"/>
</dbReference>
<feature type="transmembrane region" description="Helical" evidence="1">
    <location>
        <begin position="177"/>
        <end position="196"/>
    </location>
</feature>
<keyword evidence="1" id="KW-0812">Transmembrane</keyword>
<dbReference type="EMBL" id="VORT01000003">
    <property type="protein sequence ID" value="TXD73958.1"/>
    <property type="molecule type" value="Genomic_DNA"/>
</dbReference>
<evidence type="ECO:0000313" key="3">
    <source>
        <dbReference type="Proteomes" id="UP000321497"/>
    </source>
</evidence>
<sequence length="231" mass="27073">MEIYFTVPLLKILTVDFSERLIISTDWATYLLASCFVLFALAKYFYPKRFHEFSLLPITNQYFFVHGKNDELNHPFNMMLFVAQIICVSIFVFLLFKVFNPSEIQNNQWLFLQICTAYSLFILIKFSLEKIVGNIFSLDVLINNYLYQKLSYRNFLGILFFIGNLFFLYIYSPTASALLIFGGCALALNAIALLYSYKKNGKLIFSNFFYFILYLCALEIAPYIILYKTFV</sequence>
<protein>
    <submittedName>
        <fullName evidence="2">DUF4271 domain-containing protein</fullName>
    </submittedName>
</protein>
<dbReference type="Pfam" id="PF14093">
    <property type="entry name" value="DUF4271"/>
    <property type="match status" value="1"/>
</dbReference>
<accession>A0A5C6Z1P3</accession>
<keyword evidence="1" id="KW-0472">Membrane</keyword>
<feature type="transmembrane region" description="Helical" evidence="1">
    <location>
        <begin position="76"/>
        <end position="96"/>
    </location>
</feature>
<dbReference type="InterPro" id="IPR025367">
    <property type="entry name" value="DUF4271"/>
</dbReference>
<proteinExistence type="predicted"/>
<organism evidence="2 3">
    <name type="scientific">Aequorivita antarctica</name>
    <dbReference type="NCBI Taxonomy" id="153266"/>
    <lineage>
        <taxon>Bacteria</taxon>
        <taxon>Pseudomonadati</taxon>
        <taxon>Bacteroidota</taxon>
        <taxon>Flavobacteriia</taxon>
        <taxon>Flavobacteriales</taxon>
        <taxon>Flavobacteriaceae</taxon>
        <taxon>Aequorivita</taxon>
    </lineage>
</organism>
<keyword evidence="3" id="KW-1185">Reference proteome</keyword>
<feature type="transmembrane region" description="Helical" evidence="1">
    <location>
        <begin position="152"/>
        <end position="171"/>
    </location>
</feature>
<comment type="caution">
    <text evidence="2">The sequence shown here is derived from an EMBL/GenBank/DDBJ whole genome shotgun (WGS) entry which is preliminary data.</text>
</comment>
<gene>
    <name evidence="2" type="ORF">ESU54_05665</name>
</gene>
<reference evidence="2 3" key="1">
    <citation type="submission" date="2019-08" db="EMBL/GenBank/DDBJ databases">
        <title>Genome of Aequorivita antarctica SW49 (type strain).</title>
        <authorList>
            <person name="Bowman J.P."/>
        </authorList>
    </citation>
    <scope>NUCLEOTIDE SEQUENCE [LARGE SCALE GENOMIC DNA]</scope>
    <source>
        <strain evidence="2 3">SW49</strain>
    </source>
</reference>
<dbReference type="AlphaFoldDB" id="A0A5C6Z1P3"/>
<evidence type="ECO:0000313" key="2">
    <source>
        <dbReference type="EMBL" id="TXD73958.1"/>
    </source>
</evidence>
<dbReference type="Proteomes" id="UP000321497">
    <property type="component" value="Unassembled WGS sequence"/>
</dbReference>
<evidence type="ECO:0000256" key="1">
    <source>
        <dbReference type="SAM" id="Phobius"/>
    </source>
</evidence>
<feature type="transmembrane region" description="Helical" evidence="1">
    <location>
        <begin position="208"/>
        <end position="226"/>
    </location>
</feature>
<feature type="transmembrane region" description="Helical" evidence="1">
    <location>
        <begin position="27"/>
        <end position="46"/>
    </location>
</feature>
<name>A0A5C6Z1P3_9FLAO</name>